<protein>
    <submittedName>
        <fullName evidence="7">Sensor histidine kinase</fullName>
    </submittedName>
</protein>
<dbReference type="InterPro" id="IPR011712">
    <property type="entry name" value="Sig_transdc_His_kin_sub3_dim/P"/>
</dbReference>
<feature type="transmembrane region" description="Helical" evidence="5">
    <location>
        <begin position="17"/>
        <end position="37"/>
    </location>
</feature>
<keyword evidence="3" id="KW-0902">Two-component regulatory system</keyword>
<dbReference type="PANTHER" id="PTHR24421">
    <property type="entry name" value="NITRATE/NITRITE SENSOR PROTEIN NARX-RELATED"/>
    <property type="match status" value="1"/>
</dbReference>
<evidence type="ECO:0000313" key="7">
    <source>
        <dbReference type="EMBL" id="QOK23930.1"/>
    </source>
</evidence>
<organism evidence="7 8">
    <name type="scientific">Janibacter indicus</name>
    <dbReference type="NCBI Taxonomy" id="857417"/>
    <lineage>
        <taxon>Bacteria</taxon>
        <taxon>Bacillati</taxon>
        <taxon>Actinomycetota</taxon>
        <taxon>Actinomycetes</taxon>
        <taxon>Micrococcales</taxon>
        <taxon>Intrasporangiaceae</taxon>
        <taxon>Janibacter</taxon>
    </lineage>
</organism>
<evidence type="ECO:0000256" key="1">
    <source>
        <dbReference type="ARBA" id="ARBA00022679"/>
    </source>
</evidence>
<evidence type="ECO:0000256" key="3">
    <source>
        <dbReference type="ARBA" id="ARBA00023012"/>
    </source>
</evidence>
<dbReference type="SUPFAM" id="SSF55874">
    <property type="entry name" value="ATPase domain of HSP90 chaperone/DNA topoisomerase II/histidine kinase"/>
    <property type="match status" value="1"/>
</dbReference>
<reference evidence="7 8" key="1">
    <citation type="submission" date="2020-10" db="EMBL/GenBank/DDBJ databases">
        <title>Janibacter indicus TT2 genome sequence.</title>
        <authorList>
            <person name="Lee K."/>
            <person name="Ganzorig M."/>
        </authorList>
    </citation>
    <scope>NUCLEOTIDE SEQUENCE [LARGE SCALE GENOMIC DNA]</scope>
    <source>
        <strain evidence="7 8">TT2</strain>
    </source>
</reference>
<dbReference type="GO" id="GO:0000155">
    <property type="term" value="F:phosphorelay sensor kinase activity"/>
    <property type="evidence" value="ECO:0007669"/>
    <property type="project" value="InterPro"/>
</dbReference>
<sequence>MTGPPQDAPIDNPWERYGWTLAAIWLVFLAFPVIAVVEQTAGRPLLRGLHLGLLVLFAVIYLWAFMRGQQAQRCRVWSGRDRAIVYGGFAGLAVIVVVVGSLIGPQVFGATAYMGALAAWSFRTQRAAVAGVVGSLVFAAVIIAAVDDLGELWGLLAIPVLVSAFSLMMRVLTDGDYARELLQRDLAVSTERDRVARDVHDVLGHSLTVISLKADLAERLIDIDPDRARDEVRQIQSLTRQSLAEIRATVAGLRVARLAEERESAATALRDAGIAATLPADPDVVDPGARITAAWVLRESVTNVVRHSGAQRVEVDWGPTWLEIADDGRGLRGRREGSGLTGLRERVAAVGGRIEIGDGLPGGSGPGTRVRVELGPTPLESTHGPAAADGPATTHGPGATDDPAATPATRGTAPEETS</sequence>
<dbReference type="InterPro" id="IPR003594">
    <property type="entry name" value="HATPase_dom"/>
</dbReference>
<feature type="region of interest" description="Disordered" evidence="4">
    <location>
        <begin position="357"/>
        <end position="418"/>
    </location>
</feature>
<keyword evidence="5" id="KW-1133">Transmembrane helix</keyword>
<feature type="transmembrane region" description="Helical" evidence="5">
    <location>
        <begin position="86"/>
        <end position="115"/>
    </location>
</feature>
<feature type="transmembrane region" description="Helical" evidence="5">
    <location>
        <begin position="152"/>
        <end position="172"/>
    </location>
</feature>
<feature type="transmembrane region" description="Helical" evidence="5">
    <location>
        <begin position="49"/>
        <end position="66"/>
    </location>
</feature>
<name>A0A7L9J5B7_9MICO</name>
<evidence type="ECO:0000313" key="8">
    <source>
        <dbReference type="Proteomes" id="UP000593998"/>
    </source>
</evidence>
<dbReference type="InterPro" id="IPR050482">
    <property type="entry name" value="Sensor_HK_TwoCompSys"/>
</dbReference>
<evidence type="ECO:0000256" key="4">
    <source>
        <dbReference type="SAM" id="MobiDB-lite"/>
    </source>
</evidence>
<dbReference type="Gene3D" id="1.20.5.1930">
    <property type="match status" value="1"/>
</dbReference>
<gene>
    <name evidence="7" type="ORF">IGS73_06015</name>
</gene>
<evidence type="ECO:0000256" key="2">
    <source>
        <dbReference type="ARBA" id="ARBA00022777"/>
    </source>
</evidence>
<feature type="domain" description="Histidine kinase/HSP90-like ATPase" evidence="6">
    <location>
        <begin position="288"/>
        <end position="378"/>
    </location>
</feature>
<dbReference type="Gene3D" id="3.30.565.10">
    <property type="entry name" value="Histidine kinase-like ATPase, C-terminal domain"/>
    <property type="match status" value="1"/>
</dbReference>
<keyword evidence="5" id="KW-0812">Transmembrane</keyword>
<dbReference type="PANTHER" id="PTHR24421:SF63">
    <property type="entry name" value="SENSOR HISTIDINE KINASE DESK"/>
    <property type="match status" value="1"/>
</dbReference>
<evidence type="ECO:0000259" key="6">
    <source>
        <dbReference type="SMART" id="SM00387"/>
    </source>
</evidence>
<keyword evidence="1" id="KW-0808">Transferase</keyword>
<dbReference type="Pfam" id="PF07730">
    <property type="entry name" value="HisKA_3"/>
    <property type="match status" value="1"/>
</dbReference>
<proteinExistence type="predicted"/>
<dbReference type="InterPro" id="IPR036890">
    <property type="entry name" value="HATPase_C_sf"/>
</dbReference>
<dbReference type="GO" id="GO:0046983">
    <property type="term" value="F:protein dimerization activity"/>
    <property type="evidence" value="ECO:0007669"/>
    <property type="project" value="InterPro"/>
</dbReference>
<evidence type="ECO:0000256" key="5">
    <source>
        <dbReference type="SAM" id="Phobius"/>
    </source>
</evidence>
<feature type="transmembrane region" description="Helical" evidence="5">
    <location>
        <begin position="127"/>
        <end position="146"/>
    </location>
</feature>
<dbReference type="SMART" id="SM00387">
    <property type="entry name" value="HATPase_c"/>
    <property type="match status" value="1"/>
</dbReference>
<keyword evidence="2 7" id="KW-0418">Kinase</keyword>
<dbReference type="EMBL" id="CP062789">
    <property type="protein sequence ID" value="QOK23930.1"/>
    <property type="molecule type" value="Genomic_DNA"/>
</dbReference>
<dbReference type="RefSeq" id="WP_192911815.1">
    <property type="nucleotide sequence ID" value="NZ_CP062789.1"/>
</dbReference>
<accession>A0A7L9J5B7</accession>
<dbReference type="GO" id="GO:0016020">
    <property type="term" value="C:membrane"/>
    <property type="evidence" value="ECO:0007669"/>
    <property type="project" value="InterPro"/>
</dbReference>
<feature type="compositionally biased region" description="Low complexity" evidence="4">
    <location>
        <begin position="397"/>
        <end position="418"/>
    </location>
</feature>
<dbReference type="Proteomes" id="UP000593998">
    <property type="component" value="Chromosome"/>
</dbReference>
<dbReference type="AlphaFoldDB" id="A0A7L9J5B7"/>
<keyword evidence="5" id="KW-0472">Membrane</keyword>